<dbReference type="Proteomes" id="UP000178953">
    <property type="component" value="Unassembled WGS sequence"/>
</dbReference>
<dbReference type="RefSeq" id="WP_070355274.1">
    <property type="nucleotide sequence ID" value="NZ_CP043474.1"/>
</dbReference>
<dbReference type="OrthoDB" id="3789162at2"/>
<keyword evidence="2" id="KW-1185">Reference proteome</keyword>
<name>A0A1E8PZC4_9MYCO</name>
<dbReference type="EMBL" id="MCHX01000064">
    <property type="protein sequence ID" value="OFJ51511.1"/>
    <property type="molecule type" value="Genomic_DNA"/>
</dbReference>
<proteinExistence type="predicted"/>
<organism evidence="1 2">
    <name type="scientific">Mycolicibacterium grossiae</name>
    <dbReference type="NCBI Taxonomy" id="1552759"/>
    <lineage>
        <taxon>Bacteria</taxon>
        <taxon>Bacillati</taxon>
        <taxon>Actinomycetota</taxon>
        <taxon>Actinomycetes</taxon>
        <taxon>Mycobacteriales</taxon>
        <taxon>Mycobacteriaceae</taxon>
        <taxon>Mycolicibacterium</taxon>
    </lineage>
</organism>
<sequence length="66" mass="6779">MQELSRAEIVKDAVQELVESGASAAGQVASIVATAAGEIASVVGAFATDVFELRDGVQRAVRDTTD</sequence>
<protein>
    <submittedName>
        <fullName evidence="1">Uncharacterized protein</fullName>
    </submittedName>
</protein>
<accession>A0A1E8PZC4</accession>
<dbReference type="AlphaFoldDB" id="A0A1E8PZC4"/>
<gene>
    <name evidence="1" type="ORF">BEL07_22445</name>
</gene>
<reference evidence="1 2" key="1">
    <citation type="submission" date="2016-09" db="EMBL/GenBank/DDBJ databases">
        <title>genome sequence of Mycobacterium sp. 739 SCH.</title>
        <authorList>
            <person name="Greninger A.L."/>
            <person name="Qin X."/>
            <person name="Jerome K."/>
            <person name="Vora S."/>
            <person name="Quinn K."/>
        </authorList>
    </citation>
    <scope>NUCLEOTIDE SEQUENCE [LARGE SCALE GENOMIC DNA]</scope>
    <source>
        <strain evidence="1 2">SCH</strain>
    </source>
</reference>
<evidence type="ECO:0000313" key="1">
    <source>
        <dbReference type="EMBL" id="OFJ51511.1"/>
    </source>
</evidence>
<evidence type="ECO:0000313" key="2">
    <source>
        <dbReference type="Proteomes" id="UP000178953"/>
    </source>
</evidence>
<comment type="caution">
    <text evidence="1">The sequence shown here is derived from an EMBL/GenBank/DDBJ whole genome shotgun (WGS) entry which is preliminary data.</text>
</comment>